<proteinExistence type="predicted"/>
<reference evidence="2" key="1">
    <citation type="submission" date="2021-01" db="EMBL/GenBank/DDBJ databases">
        <title>Whole genome shotgun sequence of Sinosporangium siamense NBRC 109515.</title>
        <authorList>
            <person name="Komaki H."/>
            <person name="Tamura T."/>
        </authorList>
    </citation>
    <scope>NUCLEOTIDE SEQUENCE</scope>
    <source>
        <strain evidence="2">NBRC 109515</strain>
    </source>
</reference>
<organism evidence="2 3">
    <name type="scientific">Sinosporangium siamense</name>
    <dbReference type="NCBI Taxonomy" id="1367973"/>
    <lineage>
        <taxon>Bacteria</taxon>
        <taxon>Bacillati</taxon>
        <taxon>Actinomycetota</taxon>
        <taxon>Actinomycetes</taxon>
        <taxon>Streptosporangiales</taxon>
        <taxon>Streptosporangiaceae</taxon>
        <taxon>Sinosporangium</taxon>
    </lineage>
</organism>
<dbReference type="InterPro" id="IPR012349">
    <property type="entry name" value="Split_barrel_FMN-bd"/>
</dbReference>
<feature type="domain" description="Pyridoxamine 5'-phosphate oxidase N-terminal" evidence="1">
    <location>
        <begin position="19"/>
        <end position="99"/>
    </location>
</feature>
<dbReference type="Gene3D" id="2.30.110.10">
    <property type="entry name" value="Electron Transport, Fmn-binding Protein, Chain A"/>
    <property type="match status" value="1"/>
</dbReference>
<comment type="caution">
    <text evidence="2">The sequence shown here is derived from an EMBL/GenBank/DDBJ whole genome shotgun (WGS) entry which is preliminary data.</text>
</comment>
<evidence type="ECO:0000313" key="3">
    <source>
        <dbReference type="Proteomes" id="UP000606172"/>
    </source>
</evidence>
<dbReference type="Pfam" id="PF01243">
    <property type="entry name" value="PNPOx_N"/>
    <property type="match status" value="1"/>
</dbReference>
<dbReference type="Proteomes" id="UP000606172">
    <property type="component" value="Unassembled WGS sequence"/>
</dbReference>
<dbReference type="RefSeq" id="WP_204028075.1">
    <property type="nucleotide sequence ID" value="NZ_BOOW01000028.1"/>
</dbReference>
<sequence>MSVFSKRELEYLTGERPLACKLGRLATIGADGLPHVVPVGWSLGPDAATVHVNGRNNAASKKFRDVIATGVAALVIDDVLPPWRPRGVEIRGRATTVGDTIVIHPARVVSWGMDILD</sequence>
<dbReference type="NCBIfam" id="TIGR04023">
    <property type="entry name" value="PPOX_MSMEG_5819"/>
    <property type="match status" value="1"/>
</dbReference>
<evidence type="ECO:0000313" key="2">
    <source>
        <dbReference type="EMBL" id="GII94125.1"/>
    </source>
</evidence>
<keyword evidence="3" id="KW-1185">Reference proteome</keyword>
<dbReference type="AlphaFoldDB" id="A0A919V6J4"/>
<dbReference type="EMBL" id="BOOW01000028">
    <property type="protein sequence ID" value="GII94125.1"/>
    <property type="molecule type" value="Genomic_DNA"/>
</dbReference>
<gene>
    <name evidence="2" type="ORF">Ssi02_43560</name>
</gene>
<name>A0A919V6J4_9ACTN</name>
<dbReference type="InterPro" id="IPR011576">
    <property type="entry name" value="Pyridox_Oxase_N"/>
</dbReference>
<dbReference type="SUPFAM" id="SSF50475">
    <property type="entry name" value="FMN-binding split barrel"/>
    <property type="match status" value="1"/>
</dbReference>
<accession>A0A919V6J4</accession>
<protein>
    <submittedName>
        <fullName evidence="2">PPOX class F420-dependent oxidoreductase</fullName>
    </submittedName>
</protein>
<dbReference type="InterPro" id="IPR024031">
    <property type="entry name" value="MSMEG_5819/OxyR"/>
</dbReference>
<evidence type="ECO:0000259" key="1">
    <source>
        <dbReference type="Pfam" id="PF01243"/>
    </source>
</evidence>